<name>A0A2V2WKV8_TRYCR</name>
<dbReference type="VEuPathDB" id="TriTrypDB:TcCL_ESM02253"/>
<dbReference type="Proteomes" id="UP000246078">
    <property type="component" value="Unassembled WGS sequence"/>
</dbReference>
<feature type="transmembrane region" description="Helical" evidence="2">
    <location>
        <begin position="1168"/>
        <end position="1187"/>
    </location>
</feature>
<evidence type="ECO:0000313" key="3">
    <source>
        <dbReference type="EMBL" id="PWV08925.1"/>
    </source>
</evidence>
<evidence type="ECO:0008006" key="5">
    <source>
        <dbReference type="Google" id="ProtNLM"/>
    </source>
</evidence>
<dbReference type="VEuPathDB" id="TriTrypDB:TcBrA4_0088020"/>
<dbReference type="VEuPathDB" id="TriTrypDB:TCSYLVIO_001851"/>
<accession>A0A2V2WKV8</accession>
<protein>
    <recommendedName>
        <fullName evidence="5">Transmembrane protein</fullName>
    </recommendedName>
</protein>
<feature type="transmembrane region" description="Helical" evidence="2">
    <location>
        <begin position="1134"/>
        <end position="1156"/>
    </location>
</feature>
<dbReference type="EMBL" id="PRFC01000084">
    <property type="protein sequence ID" value="PWV08925.1"/>
    <property type="molecule type" value="Genomic_DNA"/>
</dbReference>
<dbReference type="VEuPathDB" id="TriTrypDB:TcG_01603"/>
<keyword evidence="2" id="KW-0472">Membrane</keyword>
<dbReference type="VEuPathDB" id="TriTrypDB:C3747_84g56"/>
<feature type="transmembrane region" description="Helical" evidence="2">
    <location>
        <begin position="1193"/>
        <end position="1217"/>
    </location>
</feature>
<feature type="transmembrane region" description="Helical" evidence="2">
    <location>
        <begin position="1027"/>
        <end position="1049"/>
    </location>
</feature>
<keyword evidence="2" id="KW-0812">Transmembrane</keyword>
<feature type="compositionally biased region" description="Low complexity" evidence="1">
    <location>
        <begin position="696"/>
        <end position="711"/>
    </location>
</feature>
<dbReference type="VEuPathDB" id="TriTrypDB:TcYC6_0045870"/>
<dbReference type="VEuPathDB" id="TriTrypDB:Tc_MARK_662"/>
<dbReference type="VEuPathDB" id="TriTrypDB:TcCLB.510305.79"/>
<evidence type="ECO:0000256" key="2">
    <source>
        <dbReference type="SAM" id="Phobius"/>
    </source>
</evidence>
<feature type="region of interest" description="Disordered" evidence="1">
    <location>
        <begin position="476"/>
        <end position="497"/>
    </location>
</feature>
<dbReference type="VEuPathDB" id="TriTrypDB:TCSYLVIO_001852"/>
<evidence type="ECO:0000313" key="4">
    <source>
        <dbReference type="Proteomes" id="UP000246078"/>
    </source>
</evidence>
<comment type="caution">
    <text evidence="3">The sequence shown here is derived from an EMBL/GenBank/DDBJ whole genome shotgun (WGS) entry which is preliminary data.</text>
</comment>
<feature type="transmembrane region" description="Helical" evidence="2">
    <location>
        <begin position="977"/>
        <end position="999"/>
    </location>
</feature>
<organism evidence="3 4">
    <name type="scientific">Trypanosoma cruzi</name>
    <dbReference type="NCBI Taxonomy" id="5693"/>
    <lineage>
        <taxon>Eukaryota</taxon>
        <taxon>Discoba</taxon>
        <taxon>Euglenozoa</taxon>
        <taxon>Kinetoplastea</taxon>
        <taxon>Metakinetoplastina</taxon>
        <taxon>Trypanosomatida</taxon>
        <taxon>Trypanosomatidae</taxon>
        <taxon>Trypanosoma</taxon>
        <taxon>Schizotrypanum</taxon>
    </lineage>
</organism>
<dbReference type="VEuPathDB" id="TriTrypDB:BCY84_16447"/>
<dbReference type="SMR" id="A0A2V2WKV8"/>
<reference evidence="3 4" key="1">
    <citation type="journal article" date="2018" name="Microb. Genom.">
        <title>Expanding an expanded genome: long-read sequencing of Trypanosoma cruzi.</title>
        <authorList>
            <person name="Berna L."/>
            <person name="Rodriguez M."/>
            <person name="Chiribao M.L."/>
            <person name="Parodi-Talice A."/>
            <person name="Pita S."/>
            <person name="Rijo G."/>
            <person name="Alvarez-Valin F."/>
            <person name="Robello C."/>
        </authorList>
    </citation>
    <scope>NUCLEOTIDE SEQUENCE [LARGE SCALE GENOMIC DNA]</scope>
    <source>
        <strain evidence="3 4">TCC</strain>
    </source>
</reference>
<feature type="region of interest" description="Disordered" evidence="1">
    <location>
        <begin position="764"/>
        <end position="784"/>
    </location>
</feature>
<dbReference type="OrthoDB" id="245303at2759"/>
<dbReference type="VEuPathDB" id="TriTrypDB:TcCLB.509153.10"/>
<sequence length="1411" mass="156713">MSGTAGDAGNTPSCAEVEEEGWLLLLAAFIGCFVDNGEGREEDPLGACGAVGGDTEPSGGMTGTAGRYVLDGVRRALRYLVHDSDALRAKRELEHVVDAVSEGFWRQLRSTRRPCRRGDDAKNDLGGDDTTRDEEKMLQLLYRLAGVLPHSTTTLNVVLPAELLYVVYYLAYMQCGPQAWQVETTDSRWVQLFFGPLLCAGSTMVESSMTNDFAASTALFSLHAHGMEPGGRLPQEENMRLHMTRFSPRCTAHRDTKNVQLFVDAYHAWLMRDYHGVLEHTEQLFQLLPFGEENQSRFSWVMLQSLHFIYVFSSIAITNTSHPAAREELKGRLQRVRVESNSDSYERYVSSVWGEGTSLHTCPSLLCAAYNLVYCEISHSGGNHHGEEEGDGCLHDERQPQPSNSLECWQEMFLLTLRVWLRAKRLTEEGCMTDSRDLLLHTLERLYSHSCRTRNNKSRSVITVFSPPLTAGANAIDPGGAASGGGGNDATKEDASISAGEGETHVVILLMSSMWLRNLLLVNCAALSDTRTPLHFMDHLRQPLTAAELLYLAACPTLAAGGVHSPIFALFPIDDAWEMNPATGVNESLERMPLPVRVPLLSHRLWKLRQQLLQELPRFPDENGECDDHRVSLQREMIHLCESLAMSARGLFGSLDLSFTDCAPHRIVFDAIIMACDVQEDILRSAALSLANASTFSLPTSPCSSSSSSSGSDKERTAGIMSEASNIVDRETNTDTMLTSYIMCTSAGDSPSFISSVTRVHDKSRSSIDDNSENNNINDDNGDADSDSWLMTNRAALLISPSELSQASSFVACTAVAAQELYWFSYRKSHEWMEILQHFFPQLPLLVQVCQLRVAAAAFDRGIARLARNLLATFHENALVASHVALALFASLHVVPAERCIHDALQKHPHSAEMRRLYRVICGHNNISRQELQRNGDEQEAKGWVRKHLIRPDFTHRYRGVLPVKYVACEQHGYKAVYVPLVMSLVCIGVLVLCFVLHLRDVDLTTERTILKDDAVFRWSFALPSTFLTYLGFGVVLYAFAAAALVPFLTSRRVGANNRVQHVEMFLHALMEWNCLEDDTPNQLVFCLRGLPLVNLLTGVQLVVSNALWLKTHAGKPCISNDARIIPDECNRVFTGWGTVQLLVIVVLLAIAVLFYGRAWRVIRYRDVLVGPLATFITIFFIDVAALLVFFPVIFLCCVLLEPLLFFISVVFSVAFASPLLTEHLPTVPTDMVLASTILPRTPTATTRAVGRWGGFTALFLEQVTLQVRERLRASMPPLHWFPSRHHDCSILCFHEVLQPLSNDGKDASNSTGGFILQFLRLAASRGIAVCAFLQDIVNWRIHRIPQDSEAAVQLALLRESFTAVVVPAPADVTSTLNDLWGVTTKVELDTCATRFATPPRWKVSSTTPYG</sequence>
<keyword evidence="2" id="KW-1133">Transmembrane helix</keyword>
<dbReference type="OMA" id="CERRMAT"/>
<dbReference type="VEuPathDB" id="TriTrypDB:TCDM_01872"/>
<evidence type="ECO:0000256" key="1">
    <source>
        <dbReference type="SAM" id="MobiDB-lite"/>
    </source>
</evidence>
<dbReference type="VEuPathDB" id="TriTrypDB:ECC02_006000"/>
<gene>
    <name evidence="3" type="ORF">C3747_84g56</name>
</gene>
<proteinExistence type="predicted"/>
<dbReference type="VEuPathDB" id="TriTrypDB:C4B63_30g221"/>
<feature type="region of interest" description="Disordered" evidence="1">
    <location>
        <begin position="696"/>
        <end position="718"/>
    </location>
</feature>